<proteinExistence type="predicted"/>
<dbReference type="AlphaFoldDB" id="A0ABD6CFW3"/>
<feature type="region of interest" description="Disordered" evidence="1">
    <location>
        <begin position="1"/>
        <end position="27"/>
    </location>
</feature>
<gene>
    <name evidence="2" type="ORF">ACFR9U_14705</name>
</gene>
<dbReference type="RefSeq" id="WP_247381588.1">
    <property type="nucleotide sequence ID" value="NZ_JALLGV010000011.1"/>
</dbReference>
<dbReference type="EMBL" id="JBHUDJ010000009">
    <property type="protein sequence ID" value="MFD1588229.1"/>
    <property type="molecule type" value="Genomic_DNA"/>
</dbReference>
<protein>
    <submittedName>
        <fullName evidence="2">ImmA/IrrE family metallo-endopeptidase</fullName>
    </submittedName>
</protein>
<evidence type="ECO:0000256" key="1">
    <source>
        <dbReference type="SAM" id="MobiDB-lite"/>
    </source>
</evidence>
<dbReference type="Proteomes" id="UP001597119">
    <property type="component" value="Unassembled WGS sequence"/>
</dbReference>
<evidence type="ECO:0000313" key="3">
    <source>
        <dbReference type="Proteomes" id="UP001597119"/>
    </source>
</evidence>
<sequence length="317" mass="35776">MSTRNTDTTDELAHQQTTSFDDTDERADEMREQLDAWVEDLADLADEALASDQFQEWLDVQSKFHDYSHRNTLLIKLQCPEATKVAGFWTWKNEFDRSVKKGESAIWIWAPIITNRCPECENSPSYHEGSDCDYDETEPEEWSEGLVGFKPTSVFDISQTEGEPLPKLNTDTHGETDGLVDALLDAGEALGFDIEIVDPSDWTHGNANGVCERRSPTTTRPVIEVVDRDNSADLARTLIHEFAHAILHFEPDADEDEAKLEVEAEAIAYIVCRYFGLDADNSRFYLAAWDGDAPETIHDRLARISRTAEEVITAVDE</sequence>
<name>A0ABD6CFW3_9EURY</name>
<keyword evidence="3" id="KW-1185">Reference proteome</keyword>
<reference evidence="2 3" key="1">
    <citation type="journal article" date="2019" name="Int. J. Syst. Evol. Microbiol.">
        <title>The Global Catalogue of Microorganisms (GCM) 10K type strain sequencing project: providing services to taxonomists for standard genome sequencing and annotation.</title>
        <authorList>
            <consortium name="The Broad Institute Genomics Platform"/>
            <consortium name="The Broad Institute Genome Sequencing Center for Infectious Disease"/>
            <person name="Wu L."/>
            <person name="Ma J."/>
        </authorList>
    </citation>
    <scope>NUCLEOTIDE SEQUENCE [LARGE SCALE GENOMIC DNA]</scope>
    <source>
        <strain evidence="2 3">CGMCC 1.12125</strain>
    </source>
</reference>
<evidence type="ECO:0000313" key="2">
    <source>
        <dbReference type="EMBL" id="MFD1588229.1"/>
    </source>
</evidence>
<comment type="caution">
    <text evidence="2">The sequence shown here is derived from an EMBL/GenBank/DDBJ whole genome shotgun (WGS) entry which is preliminary data.</text>
</comment>
<organism evidence="2 3">
    <name type="scientific">Halorientalis brevis</name>
    <dbReference type="NCBI Taxonomy" id="1126241"/>
    <lineage>
        <taxon>Archaea</taxon>
        <taxon>Methanobacteriati</taxon>
        <taxon>Methanobacteriota</taxon>
        <taxon>Stenosarchaea group</taxon>
        <taxon>Halobacteria</taxon>
        <taxon>Halobacteriales</taxon>
        <taxon>Haloarculaceae</taxon>
        <taxon>Halorientalis</taxon>
    </lineage>
</organism>
<accession>A0ABD6CFW3</accession>